<dbReference type="InterPro" id="IPR007219">
    <property type="entry name" value="XnlR_reg_dom"/>
</dbReference>
<gene>
    <name evidence="10" type="ORF">PV09_03275</name>
</gene>
<dbReference type="SUPFAM" id="SSF57667">
    <property type="entry name" value="beta-beta-alpha zinc fingers"/>
    <property type="match status" value="1"/>
</dbReference>
<name>A0A0D1YZI2_9PEZI</name>
<evidence type="ECO:0000256" key="2">
    <source>
        <dbReference type="ARBA" id="ARBA00022723"/>
    </source>
</evidence>
<dbReference type="GO" id="GO:0008270">
    <property type="term" value="F:zinc ion binding"/>
    <property type="evidence" value="ECO:0007669"/>
    <property type="project" value="UniProtKB-KW"/>
</dbReference>
<keyword evidence="4 7" id="KW-0863">Zinc-finger</keyword>
<dbReference type="SMART" id="SM00355">
    <property type="entry name" value="ZnF_C2H2"/>
    <property type="match status" value="2"/>
</dbReference>
<feature type="compositionally biased region" description="Pro residues" evidence="8">
    <location>
        <begin position="68"/>
        <end position="92"/>
    </location>
</feature>
<dbReference type="STRING" id="253628.A0A0D1YZI2"/>
<dbReference type="PROSITE" id="PS50157">
    <property type="entry name" value="ZINC_FINGER_C2H2_2"/>
    <property type="match status" value="2"/>
</dbReference>
<dbReference type="GO" id="GO:0000785">
    <property type="term" value="C:chromatin"/>
    <property type="evidence" value="ECO:0007669"/>
    <property type="project" value="TreeGrafter"/>
</dbReference>
<evidence type="ECO:0000256" key="5">
    <source>
        <dbReference type="ARBA" id="ARBA00022833"/>
    </source>
</evidence>
<evidence type="ECO:0000256" key="1">
    <source>
        <dbReference type="ARBA" id="ARBA00004123"/>
    </source>
</evidence>
<dbReference type="InterPro" id="IPR036236">
    <property type="entry name" value="Znf_C2H2_sf"/>
</dbReference>
<dbReference type="RefSeq" id="XP_016215976.1">
    <property type="nucleotide sequence ID" value="XM_016356453.1"/>
</dbReference>
<feature type="region of interest" description="Disordered" evidence="8">
    <location>
        <begin position="1"/>
        <end position="103"/>
    </location>
</feature>
<keyword evidence="5" id="KW-0862">Zinc</keyword>
<dbReference type="InterPro" id="IPR051059">
    <property type="entry name" value="VerF-like"/>
</dbReference>
<feature type="compositionally biased region" description="Low complexity" evidence="8">
    <location>
        <begin position="51"/>
        <end position="64"/>
    </location>
</feature>
<dbReference type="HOGENOM" id="CLU_014245_1_0_1"/>
<feature type="region of interest" description="Disordered" evidence="8">
    <location>
        <begin position="799"/>
        <end position="827"/>
    </location>
</feature>
<keyword evidence="3" id="KW-0677">Repeat</keyword>
<dbReference type="Pfam" id="PF04082">
    <property type="entry name" value="Fungal_trans"/>
    <property type="match status" value="1"/>
</dbReference>
<feature type="domain" description="C2H2-type" evidence="9">
    <location>
        <begin position="208"/>
        <end position="241"/>
    </location>
</feature>
<protein>
    <recommendedName>
        <fullName evidence="9">C2H2-type domain-containing protein</fullName>
    </recommendedName>
</protein>
<accession>A0A0D1YZI2</accession>
<evidence type="ECO:0000259" key="9">
    <source>
        <dbReference type="PROSITE" id="PS50157"/>
    </source>
</evidence>
<evidence type="ECO:0000256" key="3">
    <source>
        <dbReference type="ARBA" id="ARBA00022737"/>
    </source>
</evidence>
<comment type="subcellular location">
    <subcellularLocation>
        <location evidence="1">Nucleus</location>
    </subcellularLocation>
</comment>
<dbReference type="CDD" id="cd12148">
    <property type="entry name" value="fungal_TF_MHR"/>
    <property type="match status" value="1"/>
</dbReference>
<evidence type="ECO:0000313" key="10">
    <source>
        <dbReference type="EMBL" id="KIW06107.1"/>
    </source>
</evidence>
<evidence type="ECO:0000256" key="8">
    <source>
        <dbReference type="SAM" id="MobiDB-lite"/>
    </source>
</evidence>
<dbReference type="PANTHER" id="PTHR40626:SF12">
    <property type="entry name" value="RFEC"/>
    <property type="match status" value="1"/>
</dbReference>
<feature type="region of interest" description="Disordered" evidence="8">
    <location>
        <begin position="135"/>
        <end position="165"/>
    </location>
</feature>
<dbReference type="OrthoDB" id="9439903at2759"/>
<feature type="compositionally biased region" description="Low complexity" evidence="8">
    <location>
        <begin position="802"/>
        <end position="815"/>
    </location>
</feature>
<sequence length="963" mass="107061">MEGPSYALAGKTSQQQVESNTLPPINGLPMSAYNTQQLYNGHGGSVPGSMPQTPITPHTPIPQTSSAPPDPGAYPQPGQPGGPPRTLHPPTFPSSQPGSVAMQAPQHYAASSLQQNNLLPRLNHNLMAQVSQPGYVPQREPEPTHVVGQQGRRGILPSAPGRAAPNGKMPIPAKNEEGKFPCPHCTKTYLHAKHLKRHMLRHTGDRPYQCKLCKDTFSRSDILKRHFQKCSIRRGHTGDQNHLEGSRNHLKQNQQNRLSTGTLNDQVSYMNGVPASGAVYDSAITNQFMNPVSNYVADQGFDNQQSLSNRSSRSNSLMRPQDYAVTMPGLSQPMSAYSMAPQPANPYAFATPITSADMAAQNQTRTADANGMNQHMGWPGAYPAQAGENFMYQPAANNERSVKPESDMMGNDAGNGNAGLYTQMYSSTSSLPSNQVFDGWNLGDPFDAKAAALIAYCFTDGLPRTRNELQAMDRLKHILTAENIKRYLQLFRTNWNEHFPLVHMPTFSTLDANNGLLLSMMCIGAVYANELGLEMERWLMLLARQAVDRSFRILHFAEDASGELSNFVPSWSDIQEIEALMLLQSMFIWHGDANHRAQAKDDFRRLVVIARRCGLTRPIPLGQKGCSILHQPRRYQSSIDLSAWDWKAWVRQEERSRAMFFMFLIDCALAIFFNHPPQLSCSEIHIQLPADDAAWDAPDAHSCMKALGLNGELAQVESNISGSRRLSQPEFHLCIQLLYSPQSEFAPRTTNVFSKFLLIHALHVAIWNLHNQSALAQAPAVAVPGGFASYPSTPLSQHDWVSSGNSYPSSNPSSGRVTPTEPGPQPNAQQVSVIKLALEKFKRAWETDIDLQYPPSSSPSAAGAQIRRLGYCRDAVHYYWLAKQFLLTPRMFNWQTNWEPDQRMSLVMSLLKQIRTYVAKEGYRLGKELGSVVDINERYAVDMTRLNMRDLFVTLPDAKRVST</sequence>
<evidence type="ECO:0000256" key="4">
    <source>
        <dbReference type="ARBA" id="ARBA00022771"/>
    </source>
</evidence>
<dbReference type="InterPro" id="IPR013087">
    <property type="entry name" value="Znf_C2H2_type"/>
</dbReference>
<proteinExistence type="predicted"/>
<dbReference type="AlphaFoldDB" id="A0A0D1YZI2"/>
<dbReference type="GO" id="GO:0006351">
    <property type="term" value="P:DNA-templated transcription"/>
    <property type="evidence" value="ECO:0007669"/>
    <property type="project" value="InterPro"/>
</dbReference>
<dbReference type="PROSITE" id="PS00028">
    <property type="entry name" value="ZINC_FINGER_C2H2_1"/>
    <property type="match status" value="1"/>
</dbReference>
<keyword evidence="2" id="KW-0479">Metal-binding</keyword>
<reference evidence="10 11" key="1">
    <citation type="submission" date="2015-01" db="EMBL/GenBank/DDBJ databases">
        <title>The Genome Sequence of Ochroconis gallopava CBS43764.</title>
        <authorList>
            <consortium name="The Broad Institute Genomics Platform"/>
            <person name="Cuomo C."/>
            <person name="de Hoog S."/>
            <person name="Gorbushina A."/>
            <person name="Stielow B."/>
            <person name="Teixiera M."/>
            <person name="Abouelleil A."/>
            <person name="Chapman S.B."/>
            <person name="Priest M."/>
            <person name="Young S.K."/>
            <person name="Wortman J."/>
            <person name="Nusbaum C."/>
            <person name="Birren B."/>
        </authorList>
    </citation>
    <scope>NUCLEOTIDE SEQUENCE [LARGE SCALE GENOMIC DNA]</scope>
    <source>
        <strain evidence="10 11">CBS 43764</strain>
    </source>
</reference>
<dbReference type="GO" id="GO:0005634">
    <property type="term" value="C:nucleus"/>
    <property type="evidence" value="ECO:0007669"/>
    <property type="project" value="UniProtKB-SubCell"/>
</dbReference>
<feature type="compositionally biased region" description="Polar residues" evidence="8">
    <location>
        <begin position="11"/>
        <end position="23"/>
    </location>
</feature>
<dbReference type="Gene3D" id="3.30.160.60">
    <property type="entry name" value="Classic Zinc Finger"/>
    <property type="match status" value="2"/>
</dbReference>
<dbReference type="Proteomes" id="UP000053259">
    <property type="component" value="Unassembled WGS sequence"/>
</dbReference>
<dbReference type="GeneID" id="27311248"/>
<dbReference type="GO" id="GO:0000981">
    <property type="term" value="F:DNA-binding transcription factor activity, RNA polymerase II-specific"/>
    <property type="evidence" value="ECO:0007669"/>
    <property type="project" value="InterPro"/>
</dbReference>
<dbReference type="InParanoid" id="A0A0D1YZI2"/>
<evidence type="ECO:0000256" key="7">
    <source>
        <dbReference type="PROSITE-ProRule" id="PRU00042"/>
    </source>
</evidence>
<evidence type="ECO:0000313" key="11">
    <source>
        <dbReference type="Proteomes" id="UP000053259"/>
    </source>
</evidence>
<dbReference type="PANTHER" id="PTHR40626">
    <property type="entry name" value="MIP31509P"/>
    <property type="match status" value="1"/>
</dbReference>
<dbReference type="EMBL" id="KN847536">
    <property type="protein sequence ID" value="KIW06107.1"/>
    <property type="molecule type" value="Genomic_DNA"/>
</dbReference>
<organism evidence="10 11">
    <name type="scientific">Verruconis gallopava</name>
    <dbReference type="NCBI Taxonomy" id="253628"/>
    <lineage>
        <taxon>Eukaryota</taxon>
        <taxon>Fungi</taxon>
        <taxon>Dikarya</taxon>
        <taxon>Ascomycota</taxon>
        <taxon>Pezizomycotina</taxon>
        <taxon>Dothideomycetes</taxon>
        <taxon>Pleosporomycetidae</taxon>
        <taxon>Venturiales</taxon>
        <taxon>Sympoventuriaceae</taxon>
        <taxon>Verruconis</taxon>
    </lineage>
</organism>
<dbReference type="VEuPathDB" id="FungiDB:PV09_03275"/>
<feature type="domain" description="C2H2-type" evidence="9">
    <location>
        <begin position="180"/>
        <end position="207"/>
    </location>
</feature>
<dbReference type="GO" id="GO:0000978">
    <property type="term" value="F:RNA polymerase II cis-regulatory region sequence-specific DNA binding"/>
    <property type="evidence" value="ECO:0007669"/>
    <property type="project" value="InterPro"/>
</dbReference>
<evidence type="ECO:0000256" key="6">
    <source>
        <dbReference type="ARBA" id="ARBA00023242"/>
    </source>
</evidence>
<keyword evidence="11" id="KW-1185">Reference proteome</keyword>
<keyword evidence="6" id="KW-0539">Nucleus</keyword>